<dbReference type="EMBL" id="BBLT01000001">
    <property type="protein sequence ID" value="GAL83288.1"/>
    <property type="molecule type" value="Genomic_DNA"/>
</dbReference>
<protein>
    <recommendedName>
        <fullName evidence="2">Nudix hydrolase domain-containing protein</fullName>
    </recommendedName>
</protein>
<gene>
    <name evidence="3" type="ORF">MYP_514</name>
</gene>
<organism evidence="3 4">
    <name type="scientific">Sporocytophaga myxococcoides</name>
    <dbReference type="NCBI Taxonomy" id="153721"/>
    <lineage>
        <taxon>Bacteria</taxon>
        <taxon>Pseudomonadati</taxon>
        <taxon>Bacteroidota</taxon>
        <taxon>Cytophagia</taxon>
        <taxon>Cytophagales</taxon>
        <taxon>Cytophagaceae</taxon>
        <taxon>Sporocytophaga</taxon>
    </lineage>
</organism>
<name>A0A098LAW2_9BACT</name>
<dbReference type="AlphaFoldDB" id="A0A098LAW2"/>
<dbReference type="InterPro" id="IPR015797">
    <property type="entry name" value="NUDIX_hydrolase-like_dom_sf"/>
</dbReference>
<evidence type="ECO:0000313" key="3">
    <source>
        <dbReference type="EMBL" id="GAL83288.1"/>
    </source>
</evidence>
<dbReference type="SUPFAM" id="SSF55811">
    <property type="entry name" value="Nudix"/>
    <property type="match status" value="1"/>
</dbReference>
<dbReference type="Pfam" id="PF00293">
    <property type="entry name" value="NUDIX"/>
    <property type="match status" value="1"/>
</dbReference>
<dbReference type="InterPro" id="IPR000086">
    <property type="entry name" value="NUDIX_hydrolase_dom"/>
</dbReference>
<dbReference type="GO" id="GO:0006754">
    <property type="term" value="P:ATP biosynthetic process"/>
    <property type="evidence" value="ECO:0007669"/>
    <property type="project" value="TreeGrafter"/>
</dbReference>
<dbReference type="PANTHER" id="PTHR21340">
    <property type="entry name" value="DIADENOSINE 5,5-P1,P4-TETRAPHOSPHATE PYROPHOSPHOHYDROLASE MUTT"/>
    <property type="match status" value="1"/>
</dbReference>
<evidence type="ECO:0000259" key="2">
    <source>
        <dbReference type="PROSITE" id="PS51462"/>
    </source>
</evidence>
<dbReference type="GO" id="GO:0006167">
    <property type="term" value="P:AMP biosynthetic process"/>
    <property type="evidence" value="ECO:0007669"/>
    <property type="project" value="TreeGrafter"/>
</dbReference>
<keyword evidence="4" id="KW-1185">Reference proteome</keyword>
<feature type="domain" description="Nudix hydrolase" evidence="2">
    <location>
        <begin position="86"/>
        <end position="214"/>
    </location>
</feature>
<dbReference type="Gene3D" id="3.90.79.10">
    <property type="entry name" value="Nucleoside Triphosphate Pyrophosphohydrolase"/>
    <property type="match status" value="1"/>
</dbReference>
<keyword evidence="1" id="KW-0378">Hydrolase</keyword>
<sequence length="220" mass="25876">MNDKPVWIVQLGEQLDSSAYDAVLDGKNEIISKNLVGNVIIMGASPSHIDRLLKLLEVKKLKKLKEITFAVPDKKFAVEFVKDQFKIVKAAGGIVVKEDKILMIFRLKKWDLPKGKLRKKEDTEKGAKREVEEECNIKVEVKEKICKTWHTYVRKGRRILKKTTWYLMENVNDTMMRPQIEEYIEEVRWMDKKDVKKATKNSYRSIEEVLDNFYREKTIL</sequence>
<dbReference type="InterPro" id="IPR020084">
    <property type="entry name" value="NUDIX_hydrolase_CS"/>
</dbReference>
<dbReference type="CDD" id="cd03673">
    <property type="entry name" value="NUDIX_Ap6A_hydrolase"/>
    <property type="match status" value="1"/>
</dbReference>
<dbReference type="InterPro" id="IPR051325">
    <property type="entry name" value="Nudix_hydrolase_domain"/>
</dbReference>
<dbReference type="Proteomes" id="UP000030185">
    <property type="component" value="Unassembled WGS sequence"/>
</dbReference>
<comment type="caution">
    <text evidence="3">The sequence shown here is derived from an EMBL/GenBank/DDBJ whole genome shotgun (WGS) entry which is preliminary data.</text>
</comment>
<proteinExistence type="predicted"/>
<dbReference type="STRING" id="153721.MYP_514"/>
<evidence type="ECO:0000256" key="1">
    <source>
        <dbReference type="ARBA" id="ARBA00022801"/>
    </source>
</evidence>
<dbReference type="PROSITE" id="PS51462">
    <property type="entry name" value="NUDIX"/>
    <property type="match status" value="1"/>
</dbReference>
<accession>A0A098LAW2</accession>
<dbReference type="eggNOG" id="COG1051">
    <property type="taxonomic scope" value="Bacteria"/>
</dbReference>
<dbReference type="PROSITE" id="PS00893">
    <property type="entry name" value="NUDIX_BOX"/>
    <property type="match status" value="1"/>
</dbReference>
<dbReference type="PANTHER" id="PTHR21340:SF0">
    <property type="entry name" value="BIS(5'-NUCLEOSYL)-TETRAPHOSPHATASE [ASYMMETRICAL]"/>
    <property type="match status" value="1"/>
</dbReference>
<evidence type="ECO:0000313" key="4">
    <source>
        <dbReference type="Proteomes" id="UP000030185"/>
    </source>
</evidence>
<reference evidence="3 4" key="1">
    <citation type="submission" date="2014-09" db="EMBL/GenBank/DDBJ databases">
        <title>Sporocytophaga myxococcoides PG-01 genome sequencing.</title>
        <authorList>
            <person name="Liu L."/>
            <person name="Gao P.J."/>
            <person name="Chen G.J."/>
            <person name="Wang L.S."/>
        </authorList>
    </citation>
    <scope>NUCLEOTIDE SEQUENCE [LARGE SCALE GENOMIC DNA]</scope>
    <source>
        <strain evidence="3 4">PG-01</strain>
    </source>
</reference>
<dbReference type="GO" id="GO:0004081">
    <property type="term" value="F:bis(5'-nucleosyl)-tetraphosphatase (asymmetrical) activity"/>
    <property type="evidence" value="ECO:0007669"/>
    <property type="project" value="TreeGrafter"/>
</dbReference>